<dbReference type="Gene3D" id="3.30.420.10">
    <property type="entry name" value="Ribonuclease H-like superfamily/Ribonuclease H"/>
    <property type="match status" value="1"/>
</dbReference>
<dbReference type="InterPro" id="IPR036397">
    <property type="entry name" value="RNaseH_sf"/>
</dbReference>
<dbReference type="GeneID" id="14496761"/>
<dbReference type="STRING" id="1071380.I2H5K0"/>
<comment type="subcellular location">
    <subcellularLocation>
        <location evidence="1">Nucleus</location>
    </subcellularLocation>
</comment>
<evidence type="ECO:0000256" key="7">
    <source>
        <dbReference type="ARBA" id="ARBA00022839"/>
    </source>
</evidence>
<dbReference type="OrthoDB" id="8191639at2759"/>
<dbReference type="GO" id="GO:0006364">
    <property type="term" value="P:rRNA processing"/>
    <property type="evidence" value="ECO:0007669"/>
    <property type="project" value="UniProtKB-KW"/>
</dbReference>
<dbReference type="OMA" id="TMLIYKS"/>
<dbReference type="InterPro" id="IPR047021">
    <property type="entry name" value="REXO1/3/4-like"/>
</dbReference>
<evidence type="ECO:0000256" key="2">
    <source>
        <dbReference type="ARBA" id="ARBA00010489"/>
    </source>
</evidence>
<evidence type="ECO:0000256" key="6">
    <source>
        <dbReference type="ARBA" id="ARBA00022801"/>
    </source>
</evidence>
<evidence type="ECO:0000256" key="8">
    <source>
        <dbReference type="ARBA" id="ARBA00023242"/>
    </source>
</evidence>
<evidence type="ECO:0000259" key="10">
    <source>
        <dbReference type="SMART" id="SM00479"/>
    </source>
</evidence>
<dbReference type="SMART" id="SM00479">
    <property type="entry name" value="EXOIII"/>
    <property type="match status" value="1"/>
</dbReference>
<comment type="similarity">
    <text evidence="2">Belongs to the REXO4 family.</text>
</comment>
<evidence type="ECO:0000256" key="9">
    <source>
        <dbReference type="ARBA" id="ARBA00025599"/>
    </source>
</evidence>
<dbReference type="GO" id="GO:0008408">
    <property type="term" value="F:3'-5' exonuclease activity"/>
    <property type="evidence" value="ECO:0007669"/>
    <property type="project" value="InterPro"/>
</dbReference>
<keyword evidence="4" id="KW-0698">rRNA processing</keyword>
<dbReference type="FunCoup" id="I2H5K0">
    <property type="interactions" value="855"/>
</dbReference>
<feature type="domain" description="Exonuclease" evidence="10">
    <location>
        <begin position="102"/>
        <end position="264"/>
    </location>
</feature>
<accession>I2H5K0</accession>
<dbReference type="PANTHER" id="PTHR12801:SF45">
    <property type="entry name" value="RNA EXONUCLEASE 4"/>
    <property type="match status" value="1"/>
</dbReference>
<dbReference type="Proteomes" id="UP000002866">
    <property type="component" value="Chromosome 6"/>
</dbReference>
<dbReference type="eggNOG" id="KOG2249">
    <property type="taxonomic scope" value="Eukaryota"/>
</dbReference>
<organism evidence="11 12">
    <name type="scientific">Henningerozyma blattae (strain ATCC 34711 / CBS 6284 / DSM 70876 / NBRC 10599 / NRRL Y-10934 / UCD 77-7)</name>
    <name type="common">Yeast</name>
    <name type="synonym">Tetrapisispora blattae</name>
    <dbReference type="NCBI Taxonomy" id="1071380"/>
    <lineage>
        <taxon>Eukaryota</taxon>
        <taxon>Fungi</taxon>
        <taxon>Dikarya</taxon>
        <taxon>Ascomycota</taxon>
        <taxon>Saccharomycotina</taxon>
        <taxon>Saccharomycetes</taxon>
        <taxon>Saccharomycetales</taxon>
        <taxon>Saccharomycetaceae</taxon>
        <taxon>Henningerozyma</taxon>
    </lineage>
</organism>
<proteinExistence type="inferred from homology"/>
<evidence type="ECO:0000256" key="1">
    <source>
        <dbReference type="ARBA" id="ARBA00004123"/>
    </source>
</evidence>
<dbReference type="AlphaFoldDB" id="I2H5K0"/>
<keyword evidence="7" id="KW-0269">Exonuclease</keyword>
<evidence type="ECO:0000256" key="3">
    <source>
        <dbReference type="ARBA" id="ARBA00016937"/>
    </source>
</evidence>
<keyword evidence="12" id="KW-1185">Reference proteome</keyword>
<keyword evidence="5" id="KW-0540">Nuclease</keyword>
<dbReference type="FunFam" id="3.30.420.10:FF:000007">
    <property type="entry name" value="Interferon-stimulated exonuclease gene 20"/>
    <property type="match status" value="1"/>
</dbReference>
<dbReference type="InParanoid" id="I2H5K0"/>
<gene>
    <name evidence="11" type="primary">TBLA0F01090</name>
    <name evidence="11" type="ORF">TBLA_0F01090</name>
</gene>
<dbReference type="InterPro" id="IPR013520">
    <property type="entry name" value="Ribonucl_H"/>
</dbReference>
<sequence length="273" mass="30870">MALSSNWSKLIQAKKVTVTAKNAVRKSSRINSKRPIHKSKTSKLMNMVYDMNKEIIKAEQDKKNGKGFEFKSETNSSKILTDKLEQSDTSSVLTKRKYNIGKYVAMDCEFVGIGLEGKESALARVSIVNYYGHIILDTFVKPQEKVTDWRTMVSGVRPSDMNTASTFQEAQQKTSAVLEGRILVGHAIKHDLEALLISHPVSMIRDTSKHVPFRTTYSKGKAPSLKKLSKEILKVDIQEREHSSVEDARATMLIYKTHKKEFEQLHLKRIGGK</sequence>
<dbReference type="InterPro" id="IPR012337">
    <property type="entry name" value="RNaseH-like_sf"/>
</dbReference>
<keyword evidence="8" id="KW-0539">Nucleus</keyword>
<dbReference type="PANTHER" id="PTHR12801">
    <property type="entry name" value="RNA EXONUCLEASE REXO1 / RECO3 FAMILY MEMBER-RELATED"/>
    <property type="match status" value="1"/>
</dbReference>
<name>I2H5K0_HENB6</name>
<evidence type="ECO:0000256" key="4">
    <source>
        <dbReference type="ARBA" id="ARBA00022552"/>
    </source>
</evidence>
<dbReference type="GO" id="GO:0005634">
    <property type="term" value="C:nucleus"/>
    <property type="evidence" value="ECO:0007669"/>
    <property type="project" value="UniProtKB-SubCell"/>
</dbReference>
<dbReference type="SUPFAM" id="SSF53098">
    <property type="entry name" value="Ribonuclease H-like"/>
    <property type="match status" value="1"/>
</dbReference>
<dbReference type="InterPro" id="IPR037431">
    <property type="entry name" value="REX4_DEDDh_dom"/>
</dbReference>
<reference evidence="11 12" key="1">
    <citation type="journal article" date="2011" name="Proc. Natl. Acad. Sci. U.S.A.">
        <title>Evolutionary erosion of yeast sex chromosomes by mating-type switching accidents.</title>
        <authorList>
            <person name="Gordon J.L."/>
            <person name="Armisen D."/>
            <person name="Proux-Wera E."/>
            <person name="Oheigeartaigh S.S."/>
            <person name="Byrne K.P."/>
            <person name="Wolfe K.H."/>
        </authorList>
    </citation>
    <scope>NUCLEOTIDE SEQUENCE [LARGE SCALE GENOMIC DNA]</scope>
    <source>
        <strain evidence="12">ATCC 34711 / CBS 6284 / DSM 70876 / NBRC 10599 / NRRL Y-10934 / UCD 77-7</strain>
    </source>
</reference>
<dbReference type="CDD" id="cd06144">
    <property type="entry name" value="REX4_like"/>
    <property type="match status" value="1"/>
</dbReference>
<protein>
    <recommendedName>
        <fullName evidence="3">RNA exonuclease 4</fullName>
    </recommendedName>
</protein>
<dbReference type="HOGENOM" id="CLU_022453_2_0_1"/>
<keyword evidence="6" id="KW-0378">Hydrolase</keyword>
<comment type="function">
    <text evidence="9">Exoribonuclease involved in ribosome biosynthesis. Involved in the processing of ITS1, the internal transcribed spacer localized between the 18S and 5.8S rRNAs.</text>
</comment>
<dbReference type="GO" id="GO:0000027">
    <property type="term" value="P:ribosomal large subunit assembly"/>
    <property type="evidence" value="ECO:0007669"/>
    <property type="project" value="EnsemblFungi"/>
</dbReference>
<dbReference type="Pfam" id="PF00929">
    <property type="entry name" value="RNase_T"/>
    <property type="match status" value="1"/>
</dbReference>
<dbReference type="EMBL" id="HE806321">
    <property type="protein sequence ID" value="CCH61652.1"/>
    <property type="molecule type" value="Genomic_DNA"/>
</dbReference>
<evidence type="ECO:0000313" key="11">
    <source>
        <dbReference type="EMBL" id="CCH61652.1"/>
    </source>
</evidence>
<evidence type="ECO:0000256" key="5">
    <source>
        <dbReference type="ARBA" id="ARBA00022722"/>
    </source>
</evidence>
<dbReference type="GO" id="GO:0003676">
    <property type="term" value="F:nucleic acid binding"/>
    <property type="evidence" value="ECO:0007669"/>
    <property type="project" value="InterPro"/>
</dbReference>
<evidence type="ECO:0000313" key="12">
    <source>
        <dbReference type="Proteomes" id="UP000002866"/>
    </source>
</evidence>
<dbReference type="KEGG" id="tbl:TBLA_0F01090"/>
<dbReference type="RefSeq" id="XP_004181171.1">
    <property type="nucleotide sequence ID" value="XM_004181123.1"/>
</dbReference>